<accession>A0A9P9WPA8</accession>
<comment type="caution">
    <text evidence="1">The sequence shown here is derived from an EMBL/GenBank/DDBJ whole genome shotgun (WGS) entry which is preliminary data.</text>
</comment>
<protein>
    <submittedName>
        <fullName evidence="1">Uncharacterized protein</fullName>
    </submittedName>
</protein>
<dbReference type="InterPro" id="IPR032675">
    <property type="entry name" value="LRR_dom_sf"/>
</dbReference>
<sequence length="443" mass="50495">MGLTGTPFPVELWRSICNYIEAEYFDADARESRSITSALASLSRTCRPLHCILQPVLYTAPAIVGMPSLEFFFRTVVTRSDLASTVQTVKWYEGDSQDVYRWVQVDDEGLDLGDEFHSRYSEWLHELDIDQPDGPTRGFEDWMHEYAQLLPLFLPNLQTLDYRREPLLNDFEHLSEYCYRSQKPLKALRDLRIRAQGCGGFSLRSIASLLRVARDTLENLHLEGPTNVNEVGEWPPKPELQRLKKLSVLDGRLGDGSFIELLYHTPHLEEFSYHSGCESPEDMDNEERLTWATLTAALEPTQDTLKVLDLGLYPEYLAGYEVQESLEFPWSFKDFSRLHTVSLTQATVFREDTEFTDGKLLAAILPKTLKHFELRDLRADFVGDVLGLAVAAQTGDFPRLATVRLRTAAPEPRKDGCDSDPVLIAEDRGDIGCLQECRSSDRY</sequence>
<reference evidence="1" key="1">
    <citation type="submission" date="2021-03" db="EMBL/GenBank/DDBJ databases">
        <title>Revisited historic fungal species revealed as producer of novel bioactive compounds through whole genome sequencing and comparative genomics.</title>
        <authorList>
            <person name="Vignolle G.A."/>
            <person name="Hochenegger N."/>
            <person name="Mach R.L."/>
            <person name="Mach-Aigner A.R."/>
            <person name="Javad Rahimi M."/>
            <person name="Salim K.A."/>
            <person name="Chan C.M."/>
            <person name="Lim L.B.L."/>
            <person name="Cai F."/>
            <person name="Druzhinina I.S."/>
            <person name="U'Ren J.M."/>
            <person name="Derntl C."/>
        </authorList>
    </citation>
    <scope>NUCLEOTIDE SEQUENCE</scope>
    <source>
        <strain evidence="1">TUCIM 5799</strain>
    </source>
</reference>
<evidence type="ECO:0000313" key="1">
    <source>
        <dbReference type="EMBL" id="KAI1872622.1"/>
    </source>
</evidence>
<dbReference type="Proteomes" id="UP000829685">
    <property type="component" value="Unassembled WGS sequence"/>
</dbReference>
<keyword evidence="2" id="KW-1185">Reference proteome</keyword>
<gene>
    <name evidence="1" type="ORF">JX265_005502</name>
</gene>
<dbReference type="Gene3D" id="3.80.10.10">
    <property type="entry name" value="Ribonuclease Inhibitor"/>
    <property type="match status" value="1"/>
</dbReference>
<organism evidence="1 2">
    <name type="scientific">Neoarthrinium moseri</name>
    <dbReference type="NCBI Taxonomy" id="1658444"/>
    <lineage>
        <taxon>Eukaryota</taxon>
        <taxon>Fungi</taxon>
        <taxon>Dikarya</taxon>
        <taxon>Ascomycota</taxon>
        <taxon>Pezizomycotina</taxon>
        <taxon>Sordariomycetes</taxon>
        <taxon>Xylariomycetidae</taxon>
        <taxon>Amphisphaeriales</taxon>
        <taxon>Apiosporaceae</taxon>
        <taxon>Neoarthrinium</taxon>
    </lineage>
</organism>
<name>A0A9P9WPA8_9PEZI</name>
<proteinExistence type="predicted"/>
<dbReference type="EMBL" id="JAFIMR010000011">
    <property type="protein sequence ID" value="KAI1872622.1"/>
    <property type="molecule type" value="Genomic_DNA"/>
</dbReference>
<evidence type="ECO:0000313" key="2">
    <source>
        <dbReference type="Proteomes" id="UP000829685"/>
    </source>
</evidence>
<dbReference type="AlphaFoldDB" id="A0A9P9WPA8"/>